<dbReference type="PANTHER" id="PTHR23082">
    <property type="entry name" value="TRANSCRIPTION INITIATION FACTOR IIIC TFIIIC , POLYPEPTIDE 3-RELATED"/>
    <property type="match status" value="1"/>
</dbReference>
<feature type="compositionally biased region" description="Polar residues" evidence="2">
    <location>
        <begin position="510"/>
        <end position="528"/>
    </location>
</feature>
<dbReference type="InterPro" id="IPR039340">
    <property type="entry name" value="Tfc4/TFIIIC-102/Sfc4"/>
</dbReference>
<dbReference type="RefSeq" id="XP_018190523.1">
    <property type="nucleotide sequence ID" value="XM_018336743.1"/>
</dbReference>
<dbReference type="SUPFAM" id="SSF48452">
    <property type="entry name" value="TPR-like"/>
    <property type="match status" value="2"/>
</dbReference>
<dbReference type="EMBL" id="KV407455">
    <property type="protein sequence ID" value="KZF24968.1"/>
    <property type="molecule type" value="Genomic_DNA"/>
</dbReference>
<organism evidence="4 5">
    <name type="scientific">Xylona heveae (strain CBS 132557 / TC161)</name>
    <dbReference type="NCBI Taxonomy" id="1328760"/>
    <lineage>
        <taxon>Eukaryota</taxon>
        <taxon>Fungi</taxon>
        <taxon>Dikarya</taxon>
        <taxon>Ascomycota</taxon>
        <taxon>Pezizomycotina</taxon>
        <taxon>Xylonomycetes</taxon>
        <taxon>Xylonales</taxon>
        <taxon>Xylonaceae</taxon>
        <taxon>Xylona</taxon>
    </lineage>
</organism>
<dbReference type="GeneID" id="28901880"/>
<feature type="region of interest" description="Disordered" evidence="2">
    <location>
        <begin position="25"/>
        <end position="73"/>
    </location>
</feature>
<keyword evidence="5" id="KW-1185">Reference proteome</keyword>
<dbReference type="GO" id="GO:0000127">
    <property type="term" value="C:transcription factor TFIIIC complex"/>
    <property type="evidence" value="ECO:0007669"/>
    <property type="project" value="TreeGrafter"/>
</dbReference>
<dbReference type="FunCoup" id="A0A165IJ54">
    <property type="interactions" value="1104"/>
</dbReference>
<dbReference type="OrthoDB" id="9991317at2759"/>
<dbReference type="OMA" id="SSPNMKF"/>
<evidence type="ECO:0000256" key="3">
    <source>
        <dbReference type="SAM" id="SignalP"/>
    </source>
</evidence>
<dbReference type="Gene3D" id="1.25.40.10">
    <property type="entry name" value="Tetratricopeptide repeat domain"/>
    <property type="match status" value="3"/>
</dbReference>
<proteinExistence type="predicted"/>
<feature type="chain" id="PRO_5007859299" evidence="3">
    <location>
        <begin position="19"/>
        <end position="988"/>
    </location>
</feature>
<dbReference type="Proteomes" id="UP000076632">
    <property type="component" value="Unassembled WGS sequence"/>
</dbReference>
<feature type="signal peptide" evidence="3">
    <location>
        <begin position="1"/>
        <end position="18"/>
    </location>
</feature>
<dbReference type="SMART" id="SM00028">
    <property type="entry name" value="TPR"/>
    <property type="match status" value="8"/>
</dbReference>
<accession>A0A165IJ54</accession>
<dbReference type="GO" id="GO:0006383">
    <property type="term" value="P:transcription by RNA polymerase III"/>
    <property type="evidence" value="ECO:0007669"/>
    <property type="project" value="InterPro"/>
</dbReference>
<dbReference type="PROSITE" id="PS50005">
    <property type="entry name" value="TPR"/>
    <property type="match status" value="3"/>
</dbReference>
<feature type="region of interest" description="Disordered" evidence="2">
    <location>
        <begin position="510"/>
        <end position="532"/>
    </location>
</feature>
<name>A0A165IJ54_XYLHT</name>
<evidence type="ECO:0000256" key="2">
    <source>
        <dbReference type="SAM" id="MobiDB-lite"/>
    </source>
</evidence>
<sequence length="988" mass="114064">MLLMTMMKPMILIWTTWGTKISGGSDGELSGFSNDEDGARPARRQRQRGRGKQAARGRKGKRGPQKPVEPSQEFKLMQSKATSAFIDNDFERAKEYALRAIHINDEMFAPYSLLSEIHLAQGEKQASLTVLMTGAYTKPKDVALWWKIVRMTLERCGDDRVLYREQLLECYGAILRVDKDDVEARYGRAEINRELGNRGRAAHDYERILKISPHDMNALRMLAEVYIDMGHPDRALTHYRESLAYYRSFDVQVEEGFSWSDANIYVELFGYLEKYTEGISELKSVCRWLLGRESETYWDSVQDDDREWDRDDAPRRLEIEDFEPRLYELDTYGSGLPLELRIKMGVYRLRLGERFVKEALEHFSWLEPEGPNRDDMVADYPDLYKDVADALYAEEKYVEALRFYELLQQVDGYGDTPYWMALGHCYRVAGLNSEAEQCYQVVVEDEPENIDARVQLAKMFEELGMSEQAMIYVNQVITLGRKDMERRKDHGLDQGQPLYTMGSLISKFPTQRPATPAKKSTPSTSAAQRQEREKVREANVKHWFHILQSHEVAMREGDEDALREWMIAANRLVQDFRSCKVFYPWDKYVKFFGYSVDARKKALRPRTNEAMEEVEAMAGRLQASLEKEGKGDDAVLASVPQDYRGIDFDRWLDIFLEYALNLAKEGDAEKAYEVVTAAADANVFYHSAQSKMLIHVAWFCTFCIYPKPHGSALLRRVLRLILHILACALIGHDEETICSVSRWFMREYQFTTDAYRLYAALNRMCHGSISWYNSGPSQKFVLRQIKAMDYSLIGEESRRSWFQEKASYTTRDQEGNPVMAKEMDVALLMLYGHMLLVGTSYSTSLNYFYRAYALDPKNPLINLSMALGYIHYGLKRQSENRQYLIMQGLSFLFAYHDIRMASSHPSERQEAEFNVGNAFHLLGLNHIAIPYYERCLTIGEEMVAAGVQIDEHHQENFSREAAFSLQGIYASAGELRMAAAVTEKYLIL</sequence>
<feature type="compositionally biased region" description="Basic residues" evidence="2">
    <location>
        <begin position="41"/>
        <end position="64"/>
    </location>
</feature>
<dbReference type="Pfam" id="PF13432">
    <property type="entry name" value="TPR_16"/>
    <property type="match status" value="1"/>
</dbReference>
<feature type="repeat" description="TPR" evidence="1">
    <location>
        <begin position="182"/>
        <end position="215"/>
    </location>
</feature>
<evidence type="ECO:0000256" key="1">
    <source>
        <dbReference type="PROSITE-ProRule" id="PRU00339"/>
    </source>
</evidence>
<protein>
    <submittedName>
        <fullName evidence="4">TPR-like protein</fullName>
    </submittedName>
</protein>
<dbReference type="PANTHER" id="PTHR23082:SF0">
    <property type="entry name" value="GENERAL TRANSCRIPTION FACTOR 3C POLYPEPTIDE 3"/>
    <property type="match status" value="1"/>
</dbReference>
<dbReference type="InParanoid" id="A0A165IJ54"/>
<dbReference type="InterPro" id="IPR011990">
    <property type="entry name" value="TPR-like_helical_dom_sf"/>
</dbReference>
<feature type="repeat" description="TPR" evidence="1">
    <location>
        <begin position="825"/>
        <end position="858"/>
    </location>
</feature>
<keyword evidence="3" id="KW-0732">Signal</keyword>
<gene>
    <name evidence="4" type="ORF">L228DRAFT_59258</name>
</gene>
<reference evidence="4 5" key="1">
    <citation type="journal article" date="2016" name="Fungal Biol.">
        <title>The genome of Xylona heveae provides a window into fungal endophytism.</title>
        <authorList>
            <person name="Gazis R."/>
            <person name="Kuo A."/>
            <person name="Riley R."/>
            <person name="LaButti K."/>
            <person name="Lipzen A."/>
            <person name="Lin J."/>
            <person name="Amirebrahimi M."/>
            <person name="Hesse C.N."/>
            <person name="Spatafora J.W."/>
            <person name="Henrissat B."/>
            <person name="Hainaut M."/>
            <person name="Grigoriev I.V."/>
            <person name="Hibbett D.S."/>
        </authorList>
    </citation>
    <scope>NUCLEOTIDE SEQUENCE [LARGE SCALE GENOMIC DNA]</scope>
    <source>
        <strain evidence="4 5">TC161</strain>
    </source>
</reference>
<feature type="repeat" description="TPR" evidence="1">
    <location>
        <begin position="416"/>
        <end position="449"/>
    </location>
</feature>
<evidence type="ECO:0000313" key="5">
    <source>
        <dbReference type="Proteomes" id="UP000076632"/>
    </source>
</evidence>
<dbReference type="STRING" id="1328760.A0A165IJ54"/>
<keyword evidence="1" id="KW-0802">TPR repeat</keyword>
<dbReference type="AlphaFoldDB" id="A0A165IJ54"/>
<dbReference type="InterPro" id="IPR019734">
    <property type="entry name" value="TPR_rpt"/>
</dbReference>
<evidence type="ECO:0000313" key="4">
    <source>
        <dbReference type="EMBL" id="KZF24968.1"/>
    </source>
</evidence>